<dbReference type="PROSITE" id="PS51257">
    <property type="entry name" value="PROKAR_LIPOPROTEIN"/>
    <property type="match status" value="1"/>
</dbReference>
<feature type="region of interest" description="Disordered" evidence="7">
    <location>
        <begin position="590"/>
        <end position="648"/>
    </location>
</feature>
<dbReference type="PANTHER" id="PTHR30332">
    <property type="entry name" value="PROBABLE GENERAL SECRETION PATHWAY PROTEIN D"/>
    <property type="match status" value="1"/>
</dbReference>
<dbReference type="PRINTS" id="PR00811">
    <property type="entry name" value="BCTERIALGSPD"/>
</dbReference>
<evidence type="ECO:0000256" key="1">
    <source>
        <dbReference type="ARBA" id="ARBA00004370"/>
    </source>
</evidence>
<evidence type="ECO:0000313" key="11">
    <source>
        <dbReference type="EMBL" id="MCQ8895625.1"/>
    </source>
</evidence>
<reference evidence="11 12" key="1">
    <citation type="submission" date="2022-07" db="EMBL/GenBank/DDBJ databases">
        <authorList>
            <person name="Xamxidin M."/>
            <person name="Wu M."/>
        </authorList>
    </citation>
    <scope>NUCLEOTIDE SEQUENCE [LARGE SCALE GENOMIC DNA]</scope>
    <source>
        <strain evidence="11 12">NBRC 111650</strain>
    </source>
</reference>
<evidence type="ECO:0000313" key="12">
    <source>
        <dbReference type="Proteomes" id="UP001204142"/>
    </source>
</evidence>
<feature type="domain" description="NolW-like" evidence="10">
    <location>
        <begin position="271"/>
        <end position="329"/>
    </location>
</feature>
<dbReference type="InterPro" id="IPR004846">
    <property type="entry name" value="T2SS/T3SS_dom"/>
</dbReference>
<proteinExistence type="inferred from homology"/>
<feature type="domain" description="Type II/III secretion system secretin-like" evidence="9">
    <location>
        <begin position="400"/>
        <end position="560"/>
    </location>
</feature>
<dbReference type="InterPro" id="IPR019734">
    <property type="entry name" value="TPR_rpt"/>
</dbReference>
<keyword evidence="6" id="KW-0813">Transport</keyword>
<keyword evidence="4" id="KW-0802">TPR repeat</keyword>
<comment type="similarity">
    <text evidence="5">Belongs to the bacterial secretin family.</text>
</comment>
<evidence type="ECO:0000259" key="9">
    <source>
        <dbReference type="Pfam" id="PF00263"/>
    </source>
</evidence>
<dbReference type="Pfam" id="PF00263">
    <property type="entry name" value="Secretin"/>
    <property type="match status" value="1"/>
</dbReference>
<dbReference type="Gene3D" id="1.25.40.10">
    <property type="entry name" value="Tetratricopeptide repeat domain"/>
    <property type="match status" value="1"/>
</dbReference>
<organism evidence="11 12">
    <name type="scientific">Limnobacter humi</name>
    <dbReference type="NCBI Taxonomy" id="1778671"/>
    <lineage>
        <taxon>Bacteria</taxon>
        <taxon>Pseudomonadati</taxon>
        <taxon>Pseudomonadota</taxon>
        <taxon>Betaproteobacteria</taxon>
        <taxon>Burkholderiales</taxon>
        <taxon>Burkholderiaceae</taxon>
        <taxon>Limnobacter</taxon>
    </lineage>
</organism>
<dbReference type="InterPro" id="IPR001775">
    <property type="entry name" value="GspD/PilQ"/>
</dbReference>
<evidence type="ECO:0000256" key="7">
    <source>
        <dbReference type="SAM" id="MobiDB-lite"/>
    </source>
</evidence>
<comment type="subcellular location">
    <subcellularLocation>
        <location evidence="6">Cell outer membrane</location>
    </subcellularLocation>
    <subcellularLocation>
        <location evidence="1">Membrane</location>
    </subcellularLocation>
</comment>
<dbReference type="EMBL" id="JANIGO010000001">
    <property type="protein sequence ID" value="MCQ8895625.1"/>
    <property type="molecule type" value="Genomic_DNA"/>
</dbReference>
<evidence type="ECO:0000256" key="3">
    <source>
        <dbReference type="ARBA" id="ARBA00023136"/>
    </source>
</evidence>
<dbReference type="InterPro" id="IPR011990">
    <property type="entry name" value="TPR-like_helical_dom_sf"/>
</dbReference>
<comment type="caution">
    <text evidence="11">The sequence shown here is derived from an EMBL/GenBank/DDBJ whole genome shotgun (WGS) entry which is preliminary data.</text>
</comment>
<evidence type="ECO:0000256" key="4">
    <source>
        <dbReference type="PROSITE-ProRule" id="PRU00339"/>
    </source>
</evidence>
<dbReference type="InterPro" id="IPR038591">
    <property type="entry name" value="NolW-like_sf"/>
</dbReference>
<sequence>MRKIYLLILAFLVVALSSCAASKAYREGNQLLKSGDSISGLGKLEEAMLKDPMNAEYRATYFRQKEGLINRILARAENKASLGALDDARIDFKKVLIIDSGNVRASRGLEQLDSAVKAERLADETTEYLQQKKFADALSSLSQAIALQPGNSRLMALKDEVEQHMGIKPKNAATELGAQFKKEISFSFRDAPISAVFDALVHATGINFIFDKDVRVDTHISMSIKQKPMQDVLRVVLSMNQLNHRVLDESTILIYPNTVAKADEYQELIIRNFYLSHSNVQQTANMLKAMVKAKDLFVDERLNLIVMKDTRDTINLAEQLIATQDLPEPEVMLELEVLEIASNKMRDLGIRWPDQISGSVTGSAGVRGELTYDEFRNPSKGLVTVQVNNPLITATLRQLDGDASLLANPRIRIKNRAKANILIGERVPVVTTTTTANVGTSESVNYLDVGLKLNLEPVISLDQQVSMNVNLEVSNILETITRTSGLQTYRLGTRNASTVLRVKDGETQILAGLIQQDERNSAQRVPFLGDFPLLGRLFSSTSENGVKTEIVLLITPRIIRNIPLPTSGKSEILSGTQNSLGAAPIQLRSLSASTSNSPETSAISQFGLNPEVQRSETIDSMSMPNSTQPGPPAVDQSIFIPPMPGVKP</sequence>
<evidence type="ECO:0000256" key="5">
    <source>
        <dbReference type="RuleBase" id="RU004003"/>
    </source>
</evidence>
<dbReference type="Gene3D" id="3.30.1370.120">
    <property type="match status" value="1"/>
</dbReference>
<dbReference type="InterPro" id="IPR005644">
    <property type="entry name" value="NolW-like"/>
</dbReference>
<dbReference type="Proteomes" id="UP001204142">
    <property type="component" value="Unassembled WGS sequence"/>
</dbReference>
<protein>
    <submittedName>
        <fullName evidence="11">General secretion pathway protein GspD</fullName>
    </submittedName>
</protein>
<dbReference type="PROSITE" id="PS50005">
    <property type="entry name" value="TPR"/>
    <property type="match status" value="1"/>
</dbReference>
<dbReference type="PANTHER" id="PTHR30332:SF17">
    <property type="entry name" value="TYPE IV PILIATION SYSTEM PROTEIN DR_0774-RELATED"/>
    <property type="match status" value="1"/>
</dbReference>
<dbReference type="InterPro" id="IPR050810">
    <property type="entry name" value="Bact_Secretion_Sys_Channel"/>
</dbReference>
<name>A0ABT1WDQ2_9BURK</name>
<keyword evidence="3" id="KW-0472">Membrane</keyword>
<dbReference type="PRINTS" id="PR01032">
    <property type="entry name" value="PHAGEIV"/>
</dbReference>
<accession>A0ABT1WDQ2</accession>
<dbReference type="SUPFAM" id="SSF48452">
    <property type="entry name" value="TPR-like"/>
    <property type="match status" value="1"/>
</dbReference>
<dbReference type="Pfam" id="PF03958">
    <property type="entry name" value="Secretin_N"/>
    <property type="match status" value="1"/>
</dbReference>
<keyword evidence="12" id="KW-1185">Reference proteome</keyword>
<evidence type="ECO:0000256" key="2">
    <source>
        <dbReference type="ARBA" id="ARBA00022729"/>
    </source>
</evidence>
<feature type="signal peptide" evidence="8">
    <location>
        <begin position="1"/>
        <end position="20"/>
    </location>
</feature>
<feature type="compositionally biased region" description="Polar residues" evidence="7">
    <location>
        <begin position="590"/>
        <end position="607"/>
    </location>
</feature>
<keyword evidence="2 8" id="KW-0732">Signal</keyword>
<evidence type="ECO:0000259" key="10">
    <source>
        <dbReference type="Pfam" id="PF03958"/>
    </source>
</evidence>
<feature type="repeat" description="TPR" evidence="4">
    <location>
        <begin position="118"/>
        <end position="151"/>
    </location>
</feature>
<evidence type="ECO:0000256" key="8">
    <source>
        <dbReference type="SAM" id="SignalP"/>
    </source>
</evidence>
<dbReference type="Gene3D" id="3.30.1370.130">
    <property type="match status" value="1"/>
</dbReference>
<gene>
    <name evidence="11" type="ORF">NQT62_04105</name>
</gene>
<feature type="compositionally biased region" description="Polar residues" evidence="7">
    <location>
        <begin position="618"/>
        <end position="628"/>
    </location>
</feature>
<dbReference type="RefSeq" id="WP_256763318.1">
    <property type="nucleotide sequence ID" value="NZ_JANIGO010000001.1"/>
</dbReference>
<feature type="chain" id="PRO_5046624743" evidence="8">
    <location>
        <begin position="21"/>
        <end position="648"/>
    </location>
</feature>
<evidence type="ECO:0000256" key="6">
    <source>
        <dbReference type="RuleBase" id="RU004004"/>
    </source>
</evidence>